<keyword evidence="3" id="KW-1185">Reference proteome</keyword>
<feature type="transmembrane region" description="Helical" evidence="1">
    <location>
        <begin position="204"/>
        <end position="226"/>
    </location>
</feature>
<protein>
    <submittedName>
        <fullName evidence="2">Uncharacterized protein</fullName>
    </submittedName>
</protein>
<evidence type="ECO:0000313" key="2">
    <source>
        <dbReference type="EMBL" id="RQO94495.1"/>
    </source>
</evidence>
<organism evidence="2 3">
    <name type="scientific">Populus trichocarpa</name>
    <name type="common">Western balsam poplar</name>
    <name type="synonym">Populus balsamifera subsp. trichocarpa</name>
    <dbReference type="NCBI Taxonomy" id="3694"/>
    <lineage>
        <taxon>Eukaryota</taxon>
        <taxon>Viridiplantae</taxon>
        <taxon>Streptophyta</taxon>
        <taxon>Embryophyta</taxon>
        <taxon>Tracheophyta</taxon>
        <taxon>Spermatophyta</taxon>
        <taxon>Magnoliopsida</taxon>
        <taxon>eudicotyledons</taxon>
        <taxon>Gunneridae</taxon>
        <taxon>Pentapetalae</taxon>
        <taxon>rosids</taxon>
        <taxon>fabids</taxon>
        <taxon>Malpighiales</taxon>
        <taxon>Salicaceae</taxon>
        <taxon>Saliceae</taxon>
        <taxon>Populus</taxon>
    </lineage>
</organism>
<accession>A0A3N7FIT2</accession>
<keyword evidence="1" id="KW-0812">Transmembrane</keyword>
<dbReference type="AlphaFoldDB" id="A0A3N7FIT2"/>
<dbReference type="OrthoDB" id="1063472at2759"/>
<dbReference type="EMBL" id="CM009297">
    <property type="protein sequence ID" value="RQO94495.1"/>
    <property type="molecule type" value="Genomic_DNA"/>
</dbReference>
<dbReference type="InParanoid" id="A0A3N7FIT2"/>
<gene>
    <name evidence="2" type="ORF">POPTR_008G103600</name>
</gene>
<keyword evidence="1" id="KW-0472">Membrane</keyword>
<dbReference type="OMA" id="KEFYTMP"/>
<keyword evidence="1" id="KW-1133">Transmembrane helix</keyword>
<dbReference type="Proteomes" id="UP000006729">
    <property type="component" value="Chromosome 8"/>
</dbReference>
<sequence length="236" mass="25344">MKAYQTPSKKEHYSRTSSDRICKDSLLKKPLKNAKKSLDGAFISATQGVSPEIIKESSDLSPVSEISDANHCSQTASVNFSSFHSNRISVLALNPVVSASTEISSLPDITPNSNTITITDDLGSISTDCYGVNKQCNSKIGQVEGLEADIVVNLLKQARIEVSKADVQSKKLLDALIKVVIDEFYTLTGEKDLTNCFVSMKGRVVCLCFLIWSFAVSGFLLFDLGLGSSGGGPPPT</sequence>
<evidence type="ECO:0000256" key="1">
    <source>
        <dbReference type="SAM" id="Phobius"/>
    </source>
</evidence>
<dbReference type="FunCoup" id="A0A3N7FIT2">
    <property type="interactions" value="2"/>
</dbReference>
<evidence type="ECO:0000313" key="3">
    <source>
        <dbReference type="Proteomes" id="UP000006729"/>
    </source>
</evidence>
<name>A0A3N7FIT2_POPTR</name>
<proteinExistence type="predicted"/>
<reference evidence="2 3" key="1">
    <citation type="journal article" date="2006" name="Science">
        <title>The genome of black cottonwood, Populus trichocarpa (Torr. &amp; Gray).</title>
        <authorList>
            <person name="Tuskan G.A."/>
            <person name="Difazio S."/>
            <person name="Jansson S."/>
            <person name="Bohlmann J."/>
            <person name="Grigoriev I."/>
            <person name="Hellsten U."/>
            <person name="Putnam N."/>
            <person name="Ralph S."/>
            <person name="Rombauts S."/>
            <person name="Salamov A."/>
            <person name="Schein J."/>
            <person name="Sterck L."/>
            <person name="Aerts A."/>
            <person name="Bhalerao R.R."/>
            <person name="Bhalerao R.P."/>
            <person name="Blaudez D."/>
            <person name="Boerjan W."/>
            <person name="Brun A."/>
            <person name="Brunner A."/>
            <person name="Busov V."/>
            <person name="Campbell M."/>
            <person name="Carlson J."/>
            <person name="Chalot M."/>
            <person name="Chapman J."/>
            <person name="Chen G.L."/>
            <person name="Cooper D."/>
            <person name="Coutinho P.M."/>
            <person name="Couturier J."/>
            <person name="Covert S."/>
            <person name="Cronk Q."/>
            <person name="Cunningham R."/>
            <person name="Davis J."/>
            <person name="Degroeve S."/>
            <person name="Dejardin A."/>
            <person name="Depamphilis C."/>
            <person name="Detter J."/>
            <person name="Dirks B."/>
            <person name="Dubchak I."/>
            <person name="Duplessis S."/>
            <person name="Ehlting J."/>
            <person name="Ellis B."/>
            <person name="Gendler K."/>
            <person name="Goodstein D."/>
            <person name="Gribskov M."/>
            <person name="Grimwood J."/>
            <person name="Groover A."/>
            <person name="Gunter L."/>
            <person name="Hamberger B."/>
            <person name="Heinze B."/>
            <person name="Helariutta Y."/>
            <person name="Henrissat B."/>
            <person name="Holligan D."/>
            <person name="Holt R."/>
            <person name="Huang W."/>
            <person name="Islam-Faridi N."/>
            <person name="Jones S."/>
            <person name="Jones-Rhoades M."/>
            <person name="Jorgensen R."/>
            <person name="Joshi C."/>
            <person name="Kangasjarvi J."/>
            <person name="Karlsson J."/>
            <person name="Kelleher C."/>
            <person name="Kirkpatrick R."/>
            <person name="Kirst M."/>
            <person name="Kohler A."/>
            <person name="Kalluri U."/>
            <person name="Larimer F."/>
            <person name="Leebens-Mack J."/>
            <person name="Leple J.C."/>
            <person name="Locascio P."/>
            <person name="Lou Y."/>
            <person name="Lucas S."/>
            <person name="Martin F."/>
            <person name="Montanini B."/>
            <person name="Napoli C."/>
            <person name="Nelson D.R."/>
            <person name="Nelson C."/>
            <person name="Nieminen K."/>
            <person name="Nilsson O."/>
            <person name="Pereda V."/>
            <person name="Peter G."/>
            <person name="Philippe R."/>
            <person name="Pilate G."/>
            <person name="Poliakov A."/>
            <person name="Razumovskaya J."/>
            <person name="Richardson P."/>
            <person name="Rinaldi C."/>
            <person name="Ritland K."/>
            <person name="Rouze P."/>
            <person name="Ryaboy D."/>
            <person name="Schmutz J."/>
            <person name="Schrader J."/>
            <person name="Segerman B."/>
            <person name="Shin H."/>
            <person name="Siddiqui A."/>
            <person name="Sterky F."/>
            <person name="Terry A."/>
            <person name="Tsai C.J."/>
            <person name="Uberbacher E."/>
            <person name="Unneberg P."/>
            <person name="Vahala J."/>
            <person name="Wall K."/>
            <person name="Wessler S."/>
            <person name="Yang G."/>
            <person name="Yin T."/>
            <person name="Douglas C."/>
            <person name="Marra M."/>
            <person name="Sandberg G."/>
            <person name="Van de Peer Y."/>
            <person name="Rokhsar D."/>
        </authorList>
    </citation>
    <scope>NUCLEOTIDE SEQUENCE [LARGE SCALE GENOMIC DNA]</scope>
    <source>
        <strain evidence="3">cv. Nisqually</strain>
    </source>
</reference>
<dbReference type="Gramene" id="Potri.008G103600.2.v4.1">
    <property type="protein sequence ID" value="Potri.008G103600.2.v4.1"/>
    <property type="gene ID" value="Potri.008G103600.v4.1"/>
</dbReference>